<organism evidence="1 2">
    <name type="scientific">Circinella minor</name>
    <dbReference type="NCBI Taxonomy" id="1195481"/>
    <lineage>
        <taxon>Eukaryota</taxon>
        <taxon>Fungi</taxon>
        <taxon>Fungi incertae sedis</taxon>
        <taxon>Mucoromycota</taxon>
        <taxon>Mucoromycotina</taxon>
        <taxon>Mucoromycetes</taxon>
        <taxon>Mucorales</taxon>
        <taxon>Lichtheimiaceae</taxon>
        <taxon>Circinella</taxon>
    </lineage>
</organism>
<dbReference type="OrthoDB" id="2448606at2759"/>
<sequence length="109" mass="12742">MVPLTCVWYLGFRLTFYIVELNFHGIYTMTELSCIEIPQSVVRIDQLTSISQLLLLAKVAHVFEMIRKTSLRCTSEEFEQKKTKSIKIEDLEHLVAKKRDRNSPCSSRF</sequence>
<gene>
    <name evidence="1" type="ORF">INT45_000738</name>
</gene>
<keyword evidence="2" id="KW-1185">Reference proteome</keyword>
<accession>A0A8H7RZ66</accession>
<dbReference type="EMBL" id="JAEPRB010000161">
    <property type="protein sequence ID" value="KAG2219851.1"/>
    <property type="molecule type" value="Genomic_DNA"/>
</dbReference>
<comment type="caution">
    <text evidence="1">The sequence shown here is derived from an EMBL/GenBank/DDBJ whole genome shotgun (WGS) entry which is preliminary data.</text>
</comment>
<evidence type="ECO:0000313" key="2">
    <source>
        <dbReference type="Proteomes" id="UP000646827"/>
    </source>
</evidence>
<protein>
    <submittedName>
        <fullName evidence="1">Uncharacterized protein</fullName>
    </submittedName>
</protein>
<dbReference type="Proteomes" id="UP000646827">
    <property type="component" value="Unassembled WGS sequence"/>
</dbReference>
<dbReference type="AlphaFoldDB" id="A0A8H7RZ66"/>
<proteinExistence type="predicted"/>
<name>A0A8H7RZ66_9FUNG</name>
<evidence type="ECO:0000313" key="1">
    <source>
        <dbReference type="EMBL" id="KAG2219851.1"/>
    </source>
</evidence>
<reference evidence="1 2" key="1">
    <citation type="submission" date="2020-12" db="EMBL/GenBank/DDBJ databases">
        <title>Metabolic potential, ecology and presence of endohyphal bacteria is reflected in genomic diversity of Mucoromycotina.</title>
        <authorList>
            <person name="Muszewska A."/>
            <person name="Okrasinska A."/>
            <person name="Steczkiewicz K."/>
            <person name="Drgas O."/>
            <person name="Orlowska M."/>
            <person name="Perlinska-Lenart U."/>
            <person name="Aleksandrzak-Piekarczyk T."/>
            <person name="Szatraj K."/>
            <person name="Zielenkiewicz U."/>
            <person name="Pilsyk S."/>
            <person name="Malc E."/>
            <person name="Mieczkowski P."/>
            <person name="Kruszewska J.S."/>
            <person name="Biernat P."/>
            <person name="Pawlowska J."/>
        </authorList>
    </citation>
    <scope>NUCLEOTIDE SEQUENCE [LARGE SCALE GENOMIC DNA]</scope>
    <source>
        <strain evidence="1 2">CBS 142.35</strain>
    </source>
</reference>